<feature type="region of interest" description="Disordered" evidence="1">
    <location>
        <begin position="1"/>
        <end position="71"/>
    </location>
</feature>
<organism evidence="2 3">
    <name type="scientific">Cerrena zonata</name>
    <dbReference type="NCBI Taxonomy" id="2478898"/>
    <lineage>
        <taxon>Eukaryota</taxon>
        <taxon>Fungi</taxon>
        <taxon>Dikarya</taxon>
        <taxon>Basidiomycota</taxon>
        <taxon>Agaricomycotina</taxon>
        <taxon>Agaricomycetes</taxon>
        <taxon>Polyporales</taxon>
        <taxon>Cerrenaceae</taxon>
        <taxon>Cerrena</taxon>
    </lineage>
</organism>
<name>A0AAW0GT89_9APHY</name>
<dbReference type="EMBL" id="JASBNA010000002">
    <property type="protein sequence ID" value="KAK7695084.1"/>
    <property type="molecule type" value="Genomic_DNA"/>
</dbReference>
<evidence type="ECO:0000313" key="2">
    <source>
        <dbReference type="EMBL" id="KAK7695084.1"/>
    </source>
</evidence>
<feature type="compositionally biased region" description="Low complexity" evidence="1">
    <location>
        <begin position="44"/>
        <end position="61"/>
    </location>
</feature>
<accession>A0AAW0GT89</accession>
<reference evidence="2 3" key="1">
    <citation type="submission" date="2022-09" db="EMBL/GenBank/DDBJ databases">
        <authorList>
            <person name="Palmer J.M."/>
        </authorList>
    </citation>
    <scope>NUCLEOTIDE SEQUENCE [LARGE SCALE GENOMIC DNA]</scope>
    <source>
        <strain evidence="2 3">DSM 7382</strain>
    </source>
</reference>
<evidence type="ECO:0000313" key="3">
    <source>
        <dbReference type="Proteomes" id="UP001385951"/>
    </source>
</evidence>
<feature type="compositionally biased region" description="Polar residues" evidence="1">
    <location>
        <begin position="18"/>
        <end position="32"/>
    </location>
</feature>
<keyword evidence="3" id="KW-1185">Reference proteome</keyword>
<protein>
    <submittedName>
        <fullName evidence="2">Uncharacterized protein</fullName>
    </submittedName>
</protein>
<evidence type="ECO:0000256" key="1">
    <source>
        <dbReference type="SAM" id="MobiDB-lite"/>
    </source>
</evidence>
<gene>
    <name evidence="2" type="ORF">QCA50_002274</name>
</gene>
<comment type="caution">
    <text evidence="2">The sequence shown here is derived from an EMBL/GenBank/DDBJ whole genome shotgun (WGS) entry which is preliminary data.</text>
</comment>
<sequence>MSYYSPPASPISGFFPTGPSSPHAFSSFGNSPRDTHDMYAALGSSRSSSSSNTQVKRQSSSNPFKKLVSRK</sequence>
<proteinExistence type="predicted"/>
<dbReference type="AlphaFoldDB" id="A0AAW0GT89"/>
<dbReference type="Proteomes" id="UP001385951">
    <property type="component" value="Unassembled WGS sequence"/>
</dbReference>